<keyword evidence="5 6" id="KW-0472">Membrane</keyword>
<feature type="transmembrane region" description="Helical" evidence="6">
    <location>
        <begin position="62"/>
        <end position="80"/>
    </location>
</feature>
<evidence type="ECO:0000256" key="1">
    <source>
        <dbReference type="ARBA" id="ARBA00004141"/>
    </source>
</evidence>
<proteinExistence type="inferred from homology"/>
<evidence type="ECO:0000313" key="7">
    <source>
        <dbReference type="EMBL" id="GIQ64300.1"/>
    </source>
</evidence>
<dbReference type="Proteomes" id="UP000680304">
    <property type="component" value="Unassembled WGS sequence"/>
</dbReference>
<reference evidence="7 8" key="1">
    <citation type="submission" date="2021-04" db="EMBL/GenBank/DDBJ databases">
        <title>Draft genome sequence of Paenibacillus cisolokensis, LC2-13A.</title>
        <authorList>
            <person name="Uke A."/>
            <person name="Chhe C."/>
            <person name="Baramee S."/>
            <person name="Kosugi A."/>
        </authorList>
    </citation>
    <scope>NUCLEOTIDE SEQUENCE [LARGE SCALE GENOMIC DNA]</scope>
    <source>
        <strain evidence="7 8">LC2-13A</strain>
    </source>
</reference>
<comment type="similarity">
    <text evidence="2">Belongs to the UPF0382 family.</text>
</comment>
<dbReference type="InterPro" id="IPR006696">
    <property type="entry name" value="DUF423"/>
</dbReference>
<evidence type="ECO:0000256" key="2">
    <source>
        <dbReference type="ARBA" id="ARBA00009694"/>
    </source>
</evidence>
<evidence type="ECO:0000256" key="5">
    <source>
        <dbReference type="ARBA" id="ARBA00023136"/>
    </source>
</evidence>
<organism evidence="7 8">
    <name type="scientific">Paenibacillus cisolokensis</name>
    <dbReference type="NCBI Taxonomy" id="1658519"/>
    <lineage>
        <taxon>Bacteria</taxon>
        <taxon>Bacillati</taxon>
        <taxon>Bacillota</taxon>
        <taxon>Bacilli</taxon>
        <taxon>Bacillales</taxon>
        <taxon>Paenibacillaceae</taxon>
        <taxon>Paenibacillus</taxon>
    </lineage>
</organism>
<sequence length="146" mass="15716">MCYNVTDYNVQEDVKTMMFPRYAAYGAIHALLAVALGAFAAHGLEDKLSADYLAVFETGVRYQMYHAIGLFLLSLLAGKLNEPRRLLLAGRLMHAGIILFSGSLYVLSLTGFSKLGIITPIGGVAFIAAWALTAAAAWGSQKRNSA</sequence>
<feature type="transmembrane region" description="Helical" evidence="6">
    <location>
        <begin position="22"/>
        <end position="42"/>
    </location>
</feature>
<name>A0ABQ4N7X9_9BACL</name>
<dbReference type="PANTHER" id="PTHR43461:SF1">
    <property type="entry name" value="TRANSMEMBRANE PROTEIN 256"/>
    <property type="match status" value="1"/>
</dbReference>
<protein>
    <submittedName>
        <fullName evidence="7">DUF423 domain-containing protein</fullName>
    </submittedName>
</protein>
<evidence type="ECO:0000313" key="8">
    <source>
        <dbReference type="Proteomes" id="UP000680304"/>
    </source>
</evidence>
<evidence type="ECO:0000256" key="4">
    <source>
        <dbReference type="ARBA" id="ARBA00022989"/>
    </source>
</evidence>
<evidence type="ECO:0000256" key="6">
    <source>
        <dbReference type="SAM" id="Phobius"/>
    </source>
</evidence>
<feature type="transmembrane region" description="Helical" evidence="6">
    <location>
        <begin position="92"/>
        <end position="111"/>
    </location>
</feature>
<gene>
    <name evidence="7" type="ORF">PACILC2_28680</name>
</gene>
<comment type="caution">
    <text evidence="7">The sequence shown here is derived from an EMBL/GenBank/DDBJ whole genome shotgun (WGS) entry which is preliminary data.</text>
</comment>
<evidence type="ECO:0000256" key="3">
    <source>
        <dbReference type="ARBA" id="ARBA00022692"/>
    </source>
</evidence>
<accession>A0ABQ4N7X9</accession>
<dbReference type="EMBL" id="BOVJ01000088">
    <property type="protein sequence ID" value="GIQ64300.1"/>
    <property type="molecule type" value="Genomic_DNA"/>
</dbReference>
<feature type="transmembrane region" description="Helical" evidence="6">
    <location>
        <begin position="117"/>
        <end position="138"/>
    </location>
</feature>
<keyword evidence="4 6" id="KW-1133">Transmembrane helix</keyword>
<comment type="subcellular location">
    <subcellularLocation>
        <location evidence="1">Membrane</location>
        <topology evidence="1">Multi-pass membrane protein</topology>
    </subcellularLocation>
</comment>
<dbReference type="PANTHER" id="PTHR43461">
    <property type="entry name" value="TRANSMEMBRANE PROTEIN 256"/>
    <property type="match status" value="1"/>
</dbReference>
<dbReference type="Pfam" id="PF04241">
    <property type="entry name" value="DUF423"/>
    <property type="match status" value="1"/>
</dbReference>
<keyword evidence="8" id="KW-1185">Reference proteome</keyword>
<keyword evidence="3 6" id="KW-0812">Transmembrane</keyword>